<dbReference type="PANTHER" id="PTHR43162">
    <property type="match status" value="1"/>
</dbReference>
<reference evidence="3" key="1">
    <citation type="journal article" date="2019" name="Int. J. Syst. Evol. Microbiol.">
        <title>The Global Catalogue of Microorganisms (GCM) 10K type strain sequencing project: providing services to taxonomists for standard genome sequencing and annotation.</title>
        <authorList>
            <consortium name="The Broad Institute Genomics Platform"/>
            <consortium name="The Broad Institute Genome Sequencing Center for Infectious Disease"/>
            <person name="Wu L."/>
            <person name="Ma J."/>
        </authorList>
    </citation>
    <scope>NUCLEOTIDE SEQUENCE [LARGE SCALE GENOMIC DNA]</scope>
    <source>
        <strain evidence="3">SYNS20</strain>
    </source>
</reference>
<dbReference type="Proteomes" id="UP001596523">
    <property type="component" value="Unassembled WGS sequence"/>
</dbReference>
<feature type="domain" description="NmrA-like" evidence="1">
    <location>
        <begin position="6"/>
        <end position="230"/>
    </location>
</feature>
<sequence>MAVTEGSVLVIGGTGKTGRRVVRQLTERGRRAVAASRSGERRFDWRDKSTWEPAVAEVRAAYLVDAQTEDAAALMAEFAEVAVRAGVRRLVLLSARAWEQSDAPAAFAVEDAVRASGAEWTVLRPTWFAQNFSEEAFLRDAVAAGRVELPTGDGLEPFIDAEDIAAAAATALVDDGHAGEVYALSGPRLMTFGDCVHEIAAATGRDLTYVPVSPPQYVTHLLGRGFDKEYAEFAADLLGAVADNGGAYLSDGVQRLLGRPPRDFTAYVQQTLPSGVWQG</sequence>
<dbReference type="Gene3D" id="3.90.25.10">
    <property type="entry name" value="UDP-galactose 4-epimerase, domain 1"/>
    <property type="match status" value="1"/>
</dbReference>
<dbReference type="InterPro" id="IPR036291">
    <property type="entry name" value="NAD(P)-bd_dom_sf"/>
</dbReference>
<gene>
    <name evidence="2" type="ORF">ACFQVC_41310</name>
</gene>
<protein>
    <submittedName>
        <fullName evidence="2">NAD(P)H-binding protein</fullName>
    </submittedName>
</protein>
<dbReference type="RefSeq" id="WP_381841544.1">
    <property type="nucleotide sequence ID" value="NZ_JBHTCF010000038.1"/>
</dbReference>
<dbReference type="Gene3D" id="3.40.50.720">
    <property type="entry name" value="NAD(P)-binding Rossmann-like Domain"/>
    <property type="match status" value="1"/>
</dbReference>
<comment type="caution">
    <text evidence="2">The sequence shown here is derived from an EMBL/GenBank/DDBJ whole genome shotgun (WGS) entry which is preliminary data.</text>
</comment>
<dbReference type="EMBL" id="JBHTCF010000038">
    <property type="protein sequence ID" value="MFC7310640.1"/>
    <property type="molecule type" value="Genomic_DNA"/>
</dbReference>
<evidence type="ECO:0000313" key="3">
    <source>
        <dbReference type="Proteomes" id="UP001596523"/>
    </source>
</evidence>
<keyword evidence="3" id="KW-1185">Reference proteome</keyword>
<dbReference type="InterPro" id="IPR008030">
    <property type="entry name" value="NmrA-like"/>
</dbReference>
<accession>A0ABW2JYN4</accession>
<organism evidence="2 3">
    <name type="scientific">Streptomyces monticola</name>
    <dbReference type="NCBI Taxonomy" id="2666263"/>
    <lineage>
        <taxon>Bacteria</taxon>
        <taxon>Bacillati</taxon>
        <taxon>Actinomycetota</taxon>
        <taxon>Actinomycetes</taxon>
        <taxon>Kitasatosporales</taxon>
        <taxon>Streptomycetaceae</taxon>
        <taxon>Streptomyces</taxon>
    </lineage>
</organism>
<evidence type="ECO:0000313" key="2">
    <source>
        <dbReference type="EMBL" id="MFC7310640.1"/>
    </source>
</evidence>
<dbReference type="PANTHER" id="PTHR43162:SF1">
    <property type="entry name" value="PRESTALK A DIFFERENTIATION PROTEIN A"/>
    <property type="match status" value="1"/>
</dbReference>
<dbReference type="SUPFAM" id="SSF51735">
    <property type="entry name" value="NAD(P)-binding Rossmann-fold domains"/>
    <property type="match status" value="1"/>
</dbReference>
<dbReference type="Pfam" id="PF05368">
    <property type="entry name" value="NmrA"/>
    <property type="match status" value="1"/>
</dbReference>
<dbReference type="InterPro" id="IPR051604">
    <property type="entry name" value="Ergot_Alk_Oxidoreductase"/>
</dbReference>
<name>A0ABW2JYN4_9ACTN</name>
<proteinExistence type="predicted"/>
<evidence type="ECO:0000259" key="1">
    <source>
        <dbReference type="Pfam" id="PF05368"/>
    </source>
</evidence>